<dbReference type="EMBL" id="JAEVFJ010000018">
    <property type="protein sequence ID" value="KAH8099801.1"/>
    <property type="molecule type" value="Genomic_DNA"/>
</dbReference>
<feature type="compositionally biased region" description="Polar residues" evidence="1">
    <location>
        <begin position="368"/>
        <end position="391"/>
    </location>
</feature>
<organism evidence="3 4">
    <name type="scientific">Cristinia sonorae</name>
    <dbReference type="NCBI Taxonomy" id="1940300"/>
    <lineage>
        <taxon>Eukaryota</taxon>
        <taxon>Fungi</taxon>
        <taxon>Dikarya</taxon>
        <taxon>Basidiomycota</taxon>
        <taxon>Agaricomycotina</taxon>
        <taxon>Agaricomycetes</taxon>
        <taxon>Agaricomycetidae</taxon>
        <taxon>Agaricales</taxon>
        <taxon>Pleurotineae</taxon>
        <taxon>Stephanosporaceae</taxon>
        <taxon>Cristinia</taxon>
    </lineage>
</organism>
<keyword evidence="2" id="KW-0472">Membrane</keyword>
<protein>
    <submittedName>
        <fullName evidence="3">Uncharacterized protein</fullName>
    </submittedName>
</protein>
<feature type="transmembrane region" description="Helical" evidence="2">
    <location>
        <begin position="20"/>
        <end position="48"/>
    </location>
</feature>
<accession>A0A8K0UNA4</accession>
<keyword evidence="4" id="KW-1185">Reference proteome</keyword>
<keyword evidence="2" id="KW-0812">Transmembrane</keyword>
<proteinExistence type="predicted"/>
<gene>
    <name evidence="3" type="ORF">BXZ70DRAFT_941115</name>
</gene>
<dbReference type="OrthoDB" id="10618000at2759"/>
<dbReference type="Proteomes" id="UP000813824">
    <property type="component" value="Unassembled WGS sequence"/>
</dbReference>
<feature type="compositionally biased region" description="Basic residues" evidence="1">
    <location>
        <begin position="485"/>
        <end position="494"/>
    </location>
</feature>
<sequence length="513" mass="55743">MLRLLRFTQQESLANLPAMIYRVVGAGTLALVFHAALVLVFCTTIFVLCVTCAVLDDCFAQPKKIPEPQASSTPRRRERVITIAGVPVPSLFTTIQQQQITKTGILAHIMKEPYSSPGQVSRSRKGTPTIARARVRHNSAPVENARPRLNTATLGRRVALAQLSGNTASDFNQNGFLAQSAPASGFFSKLSLRRPASSSPPRMFGKSLPPRLQNLAAATSRQEYFSSDMFLRGLPAHMRPLVPPGLSLQNDSIPLHLPQLNMASHPVNVFKQGTVNSQYTVAIPMDVFTQHLVSRAQASAPFAPTNPAPPMREAPQSPQVCPLALKPLLSEQHPQTPTPFKLRATSCEFSPTPAMRQAQRPVRETKSADSSVTATIERPTTPSRMSLSPSGSAVLNITRPGPTSPQRLGSHSPEWVIPALMGENQKKEPFHFGDGLNGRSQMHGRKASQGGRGIAGKERDAKRQGHAGAGARADYAEEDGVSVVRHNRRIRGKRGKENKARAQAQRELNAEVL</sequence>
<evidence type="ECO:0000313" key="4">
    <source>
        <dbReference type="Proteomes" id="UP000813824"/>
    </source>
</evidence>
<dbReference type="AlphaFoldDB" id="A0A8K0UNA4"/>
<evidence type="ECO:0000256" key="1">
    <source>
        <dbReference type="SAM" id="MobiDB-lite"/>
    </source>
</evidence>
<name>A0A8K0UNA4_9AGAR</name>
<evidence type="ECO:0000256" key="2">
    <source>
        <dbReference type="SAM" id="Phobius"/>
    </source>
</evidence>
<evidence type="ECO:0000313" key="3">
    <source>
        <dbReference type="EMBL" id="KAH8099801.1"/>
    </source>
</evidence>
<feature type="region of interest" description="Disordered" evidence="1">
    <location>
        <begin position="426"/>
        <end position="513"/>
    </location>
</feature>
<reference evidence="3" key="1">
    <citation type="journal article" date="2021" name="New Phytol.">
        <title>Evolutionary innovations through gain and loss of genes in the ectomycorrhizal Boletales.</title>
        <authorList>
            <person name="Wu G."/>
            <person name="Miyauchi S."/>
            <person name="Morin E."/>
            <person name="Kuo A."/>
            <person name="Drula E."/>
            <person name="Varga T."/>
            <person name="Kohler A."/>
            <person name="Feng B."/>
            <person name="Cao Y."/>
            <person name="Lipzen A."/>
            <person name="Daum C."/>
            <person name="Hundley H."/>
            <person name="Pangilinan J."/>
            <person name="Johnson J."/>
            <person name="Barry K."/>
            <person name="LaButti K."/>
            <person name="Ng V."/>
            <person name="Ahrendt S."/>
            <person name="Min B."/>
            <person name="Choi I.G."/>
            <person name="Park H."/>
            <person name="Plett J.M."/>
            <person name="Magnuson J."/>
            <person name="Spatafora J.W."/>
            <person name="Nagy L.G."/>
            <person name="Henrissat B."/>
            <person name="Grigoriev I.V."/>
            <person name="Yang Z.L."/>
            <person name="Xu J."/>
            <person name="Martin F.M."/>
        </authorList>
    </citation>
    <scope>NUCLEOTIDE SEQUENCE</scope>
    <source>
        <strain evidence="3">KKN 215</strain>
    </source>
</reference>
<feature type="region of interest" description="Disordered" evidence="1">
    <location>
        <begin position="352"/>
        <end position="391"/>
    </location>
</feature>
<keyword evidence="2" id="KW-1133">Transmembrane helix</keyword>
<comment type="caution">
    <text evidence="3">The sequence shown here is derived from an EMBL/GenBank/DDBJ whole genome shotgun (WGS) entry which is preliminary data.</text>
</comment>